<name>A0A2A2EH26_9BIFI</name>
<evidence type="ECO:0000313" key="3">
    <source>
        <dbReference type="Proteomes" id="UP000218399"/>
    </source>
</evidence>
<dbReference type="EMBL" id="MVOH01000006">
    <property type="protein sequence ID" value="PAU68272.1"/>
    <property type="molecule type" value="Genomic_DNA"/>
</dbReference>
<dbReference type="InterPro" id="IPR053737">
    <property type="entry name" value="Type_II_TA_Toxin"/>
</dbReference>
<evidence type="ECO:0000313" key="2">
    <source>
        <dbReference type="EMBL" id="PAU68272.1"/>
    </source>
</evidence>
<dbReference type="Proteomes" id="UP000218399">
    <property type="component" value="Unassembled WGS sequence"/>
</dbReference>
<feature type="domain" description="Fido" evidence="1">
    <location>
        <begin position="33"/>
        <end position="179"/>
    </location>
</feature>
<dbReference type="Gene3D" id="1.20.120.1870">
    <property type="entry name" value="Fic/DOC protein, Fido domain"/>
    <property type="match status" value="1"/>
</dbReference>
<proteinExistence type="predicted"/>
<sequence length="185" mass="20890">MTTKGWNMARRNMERRNGKQDVEQQMERCAEPIELDGKQMRMDALAESVFEVYIDTIRGTGLDITATAPATVDERILGRVQSVLGSTFLTFFGVAPRERYADIFAQISDFATRFAKDHIFPDGNKRTAVKMALAILKMHGWDVRAKDAEDAADNELYQWVQDIVTGRGSADDLAAFVRDHAVWVE</sequence>
<dbReference type="Pfam" id="PF02661">
    <property type="entry name" value="Fic"/>
    <property type="match status" value="1"/>
</dbReference>
<organism evidence="2 3">
    <name type="scientific">Bifidobacterium criceti</name>
    <dbReference type="NCBI Taxonomy" id="1960969"/>
    <lineage>
        <taxon>Bacteria</taxon>
        <taxon>Bacillati</taxon>
        <taxon>Actinomycetota</taxon>
        <taxon>Actinomycetes</taxon>
        <taxon>Bifidobacteriales</taxon>
        <taxon>Bifidobacteriaceae</taxon>
        <taxon>Bifidobacterium</taxon>
    </lineage>
</organism>
<comment type="caution">
    <text evidence="2">The sequence shown here is derived from an EMBL/GenBank/DDBJ whole genome shotgun (WGS) entry which is preliminary data.</text>
</comment>
<dbReference type="InterPro" id="IPR036597">
    <property type="entry name" value="Fido-like_dom_sf"/>
</dbReference>
<evidence type="ECO:0000259" key="1">
    <source>
        <dbReference type="PROSITE" id="PS51459"/>
    </source>
</evidence>
<dbReference type="PANTHER" id="PTHR39426">
    <property type="entry name" value="HOMOLOGY TO DEATH-ON-CURING PROTEIN OF PHAGE P1"/>
    <property type="match status" value="1"/>
</dbReference>
<dbReference type="GO" id="GO:0016301">
    <property type="term" value="F:kinase activity"/>
    <property type="evidence" value="ECO:0007669"/>
    <property type="project" value="InterPro"/>
</dbReference>
<gene>
    <name evidence="2" type="ORF">B1526_0457</name>
</gene>
<dbReference type="InterPro" id="IPR006440">
    <property type="entry name" value="Doc"/>
</dbReference>
<dbReference type="PANTHER" id="PTHR39426:SF1">
    <property type="entry name" value="HOMOLOGY TO DEATH-ON-CURING PROTEIN OF PHAGE P1"/>
    <property type="match status" value="1"/>
</dbReference>
<dbReference type="InterPro" id="IPR003812">
    <property type="entry name" value="Fido"/>
</dbReference>
<reference evidence="2 3" key="1">
    <citation type="journal article" date="2017" name="ISME J.">
        <title>Unveiling bifidobacterial biogeography across the mammalian branch of the tree of life.</title>
        <authorList>
            <person name="Milani C."/>
            <person name="Mangifesta M."/>
            <person name="Mancabelli L."/>
            <person name="Lugli G.A."/>
            <person name="James K."/>
            <person name="Duranti S."/>
            <person name="Turroni F."/>
            <person name="Ferrario C."/>
            <person name="Ossiprandi M.C."/>
            <person name="van Sinderen D."/>
            <person name="Ventura M."/>
        </authorList>
    </citation>
    <scope>NUCLEOTIDE SEQUENCE [LARGE SCALE GENOMIC DNA]</scope>
    <source>
        <strain evidence="3">Ham19E</strain>
    </source>
</reference>
<dbReference type="AlphaFoldDB" id="A0A2A2EH26"/>
<protein>
    <submittedName>
        <fullName evidence="2">Death-on-curing protein</fullName>
    </submittedName>
</protein>
<dbReference type="SUPFAM" id="SSF140931">
    <property type="entry name" value="Fic-like"/>
    <property type="match status" value="1"/>
</dbReference>
<keyword evidence="3" id="KW-1185">Reference proteome</keyword>
<accession>A0A2A2EH26</accession>
<dbReference type="PROSITE" id="PS51459">
    <property type="entry name" value="FIDO"/>
    <property type="match status" value="1"/>
</dbReference>